<dbReference type="GeneID" id="66552645"/>
<dbReference type="RefSeq" id="WP_011962834.1">
    <property type="nucleotide sequence ID" value="NZ_CBCRUL010000006.1"/>
</dbReference>
<sequence>MEAVLVSAKEKNYGTFIHLSVLTKYFIPFGNYVLPIVLWASRKDSSKFTDYNGKQVINFQLSMLLYSVVLLVVSIPILLFSIFNTVSFNDFDKGNFIFEKLCAGNVSGIVIVALVAIGLFCFMKIAEFFLIIYGAIKTNEGEYFKYPLVINFFK</sequence>
<dbReference type="EMBL" id="CP059075">
    <property type="protein sequence ID" value="QRE03235.1"/>
    <property type="molecule type" value="Genomic_DNA"/>
</dbReference>
<dbReference type="KEGG" id="fpk:IA06_03320"/>
<evidence type="ECO:0000313" key="5">
    <source>
        <dbReference type="EMBL" id="QRE03235.1"/>
    </source>
</evidence>
<evidence type="ECO:0000256" key="4">
    <source>
        <dbReference type="ARBA" id="ARBA00023136"/>
    </source>
</evidence>
<dbReference type="KEGG" id="fpv:IA03_03370"/>
<keyword evidence="4" id="KW-0472">Membrane</keyword>
<evidence type="ECO:0000256" key="3">
    <source>
        <dbReference type="ARBA" id="ARBA00022989"/>
    </source>
</evidence>
<gene>
    <name evidence="5" type="ORF">H0H26_10040</name>
</gene>
<comment type="subcellular location">
    <subcellularLocation>
        <location evidence="1">Membrane</location>
        <topology evidence="1">Multi-pass membrane protein</topology>
    </subcellularLocation>
</comment>
<reference evidence="5 6" key="1">
    <citation type="submission" date="2020-07" db="EMBL/GenBank/DDBJ databases">
        <title>Genomic characterization of Flavobacterium psychrophilum strains.</title>
        <authorList>
            <person name="Castillo D."/>
            <person name="Jorgensen J."/>
            <person name="Middelboe M."/>
        </authorList>
    </citation>
    <scope>NUCLEOTIDE SEQUENCE [LARGE SCALE GENOMIC DNA]</scope>
    <source>
        <strain evidence="5 6">FPS-R7</strain>
    </source>
</reference>
<accession>A0A075S949</accession>
<dbReference type="Proteomes" id="UP000596329">
    <property type="component" value="Chromosome"/>
</dbReference>
<evidence type="ECO:0000256" key="2">
    <source>
        <dbReference type="ARBA" id="ARBA00022692"/>
    </source>
</evidence>
<keyword evidence="2" id="KW-0812">Transmembrane</keyword>
<protein>
    <submittedName>
        <fullName evidence="5">DUF4870 domain-containing protein</fullName>
    </submittedName>
</protein>
<dbReference type="KEGG" id="fpq:IB65_03295"/>
<name>A0A075S949_FLAPS</name>
<dbReference type="Pfam" id="PF09685">
    <property type="entry name" value="MamF_MmsF"/>
    <property type="match status" value="1"/>
</dbReference>
<dbReference type="InterPro" id="IPR019109">
    <property type="entry name" value="MamF_MmsF"/>
</dbReference>
<proteinExistence type="predicted"/>
<dbReference type="KEGG" id="fpc:FPSM_01648"/>
<organism evidence="5 6">
    <name type="scientific">Flavobacterium psychrophilum</name>
    <dbReference type="NCBI Taxonomy" id="96345"/>
    <lineage>
        <taxon>Bacteria</taxon>
        <taxon>Pseudomonadati</taxon>
        <taxon>Bacteroidota</taxon>
        <taxon>Flavobacteriia</taxon>
        <taxon>Flavobacteriales</taxon>
        <taxon>Flavobacteriaceae</taxon>
        <taxon>Flavobacterium</taxon>
    </lineage>
</organism>
<dbReference type="OMA" id="IAPIVFW"/>
<dbReference type="AlphaFoldDB" id="A0A075S949"/>
<keyword evidence="3" id="KW-1133">Transmembrane helix</keyword>
<dbReference type="KEGG" id="fpw:IA04_03280"/>
<evidence type="ECO:0000256" key="1">
    <source>
        <dbReference type="ARBA" id="ARBA00004141"/>
    </source>
</evidence>
<evidence type="ECO:0000313" key="6">
    <source>
        <dbReference type="Proteomes" id="UP000596329"/>
    </source>
</evidence>